<evidence type="ECO:0000313" key="2">
    <source>
        <dbReference type="EMBL" id="GIF90651.1"/>
    </source>
</evidence>
<comment type="caution">
    <text evidence="2">The sequence shown here is derived from an EMBL/GenBank/DDBJ whole genome shotgun (WGS) entry which is preliminary data.</text>
</comment>
<feature type="region of interest" description="Disordered" evidence="1">
    <location>
        <begin position="154"/>
        <end position="182"/>
    </location>
</feature>
<name>A0A8J3JT82_9ACTN</name>
<keyword evidence="3" id="KW-1185">Reference proteome</keyword>
<dbReference type="Proteomes" id="UP000619293">
    <property type="component" value="Unassembled WGS sequence"/>
</dbReference>
<reference evidence="2 3" key="1">
    <citation type="submission" date="2021-01" db="EMBL/GenBank/DDBJ databases">
        <title>Whole genome shotgun sequence of Catellatospora chokoriensis NBRC 107358.</title>
        <authorList>
            <person name="Komaki H."/>
            <person name="Tamura T."/>
        </authorList>
    </citation>
    <scope>NUCLEOTIDE SEQUENCE [LARGE SCALE GENOMIC DNA]</scope>
    <source>
        <strain evidence="2 3">NBRC 107358</strain>
    </source>
</reference>
<dbReference type="RefSeq" id="WP_191843123.1">
    <property type="nucleotide sequence ID" value="NZ_BAAALB010000031.1"/>
</dbReference>
<accession>A0A8J3JT82</accession>
<organism evidence="2 3">
    <name type="scientific">Catellatospora chokoriensis</name>
    <dbReference type="NCBI Taxonomy" id="310353"/>
    <lineage>
        <taxon>Bacteria</taxon>
        <taxon>Bacillati</taxon>
        <taxon>Actinomycetota</taxon>
        <taxon>Actinomycetes</taxon>
        <taxon>Micromonosporales</taxon>
        <taxon>Micromonosporaceae</taxon>
        <taxon>Catellatospora</taxon>
    </lineage>
</organism>
<evidence type="ECO:0000313" key="3">
    <source>
        <dbReference type="Proteomes" id="UP000619293"/>
    </source>
</evidence>
<dbReference type="AlphaFoldDB" id="A0A8J3JT82"/>
<protein>
    <submittedName>
        <fullName evidence="2">Uncharacterized protein</fullName>
    </submittedName>
</protein>
<dbReference type="EMBL" id="BONG01000025">
    <property type="protein sequence ID" value="GIF90651.1"/>
    <property type="molecule type" value="Genomic_DNA"/>
</dbReference>
<sequence>MRALQPTGQKVNLGNLPDYWAMVAREFQALEDLPSLSEARLLSARAFDESQVAGPRTYMAVQRYIGVARDNHEALLALLQHHGASLWAPWSLLRPIFEASFFATWILDPDSGRDHRLRGLRSEVLNSYQQRAHLAAFKRIPAVRELVEDAEGRQAQGSMATYRGGRSAGGALRPSAPEDQHN</sequence>
<gene>
    <name evidence="2" type="ORF">Cch02nite_40950</name>
</gene>
<proteinExistence type="predicted"/>
<evidence type="ECO:0000256" key="1">
    <source>
        <dbReference type="SAM" id="MobiDB-lite"/>
    </source>
</evidence>